<dbReference type="Pfam" id="PF00587">
    <property type="entry name" value="tRNA-synt_2b"/>
    <property type="match status" value="1"/>
</dbReference>
<evidence type="ECO:0000256" key="1">
    <source>
        <dbReference type="ARBA" id="ARBA00012840"/>
    </source>
</evidence>
<dbReference type="Gene3D" id="1.10.287.40">
    <property type="entry name" value="Serine-tRNA synthetase, tRNA binding domain"/>
    <property type="match status" value="1"/>
</dbReference>
<evidence type="ECO:0000259" key="10">
    <source>
        <dbReference type="PROSITE" id="PS50862"/>
    </source>
</evidence>
<dbReference type="Gene3D" id="3.30.930.10">
    <property type="entry name" value="Bira Bifunctional Protein, Domain 2"/>
    <property type="match status" value="1"/>
</dbReference>
<dbReference type="GO" id="GO:0004828">
    <property type="term" value="F:serine-tRNA ligase activity"/>
    <property type="evidence" value="ECO:0007669"/>
    <property type="project" value="UniProtKB-EC"/>
</dbReference>
<evidence type="ECO:0000256" key="4">
    <source>
        <dbReference type="ARBA" id="ARBA00022840"/>
    </source>
</evidence>
<keyword evidence="2" id="KW-0436">Ligase</keyword>
<evidence type="ECO:0000256" key="5">
    <source>
        <dbReference type="ARBA" id="ARBA00023146"/>
    </source>
</evidence>
<dbReference type="InterPro" id="IPR006195">
    <property type="entry name" value="aa-tRNA-synth_II"/>
</dbReference>
<feature type="coiled-coil region" evidence="8">
    <location>
        <begin position="168"/>
        <end position="195"/>
    </location>
</feature>
<keyword evidence="3" id="KW-0547">Nucleotide-binding</keyword>
<dbReference type="AlphaFoldDB" id="A0AAD9Z6D5"/>
<evidence type="ECO:0000313" key="11">
    <source>
        <dbReference type="EMBL" id="KAK3170632.1"/>
    </source>
</evidence>
<evidence type="ECO:0000256" key="9">
    <source>
        <dbReference type="SAM" id="MobiDB-lite"/>
    </source>
</evidence>
<evidence type="ECO:0000256" key="6">
    <source>
        <dbReference type="ARBA" id="ARBA00031113"/>
    </source>
</evidence>
<feature type="region of interest" description="Disordered" evidence="9">
    <location>
        <begin position="31"/>
        <end position="65"/>
    </location>
</feature>
<comment type="caution">
    <text evidence="11">The sequence shown here is derived from an EMBL/GenBank/DDBJ whole genome shotgun (WGS) entry which is preliminary data.</text>
</comment>
<reference evidence="11" key="1">
    <citation type="submission" date="2022-11" db="EMBL/GenBank/DDBJ databases">
        <title>Chromosomal genome sequence assembly and mating type (MAT) locus characterization of the leprose asexual lichenized fungus Lepraria neglecta (Nyl.) Erichsen.</title>
        <authorList>
            <person name="Allen J.L."/>
            <person name="Pfeffer B."/>
        </authorList>
    </citation>
    <scope>NUCLEOTIDE SEQUENCE</scope>
    <source>
        <strain evidence="11">Allen 5258</strain>
    </source>
</reference>
<dbReference type="NCBIfam" id="TIGR00414">
    <property type="entry name" value="serS"/>
    <property type="match status" value="1"/>
</dbReference>
<protein>
    <recommendedName>
        <fullName evidence="1">serine--tRNA ligase</fullName>
        <ecNumber evidence="1">6.1.1.11</ecNumber>
    </recommendedName>
    <alternativeName>
        <fullName evidence="6">Seryl-tRNA synthetase</fullName>
    </alternativeName>
    <alternativeName>
        <fullName evidence="7">Seryl-tRNA(Ser) synthetase</fullName>
    </alternativeName>
</protein>
<dbReference type="EMBL" id="JASNWA010000008">
    <property type="protein sequence ID" value="KAK3170632.1"/>
    <property type="molecule type" value="Genomic_DNA"/>
</dbReference>
<evidence type="ECO:0000256" key="2">
    <source>
        <dbReference type="ARBA" id="ARBA00022598"/>
    </source>
</evidence>
<dbReference type="SUPFAM" id="SSF55681">
    <property type="entry name" value="Class II aaRS and biotin synthetases"/>
    <property type="match status" value="1"/>
</dbReference>
<gene>
    <name evidence="11" type="ORF">OEA41_002713</name>
</gene>
<dbReference type="Pfam" id="PF02403">
    <property type="entry name" value="Seryl_tRNA_N"/>
    <property type="match status" value="1"/>
</dbReference>
<keyword evidence="5" id="KW-0030">Aminoacyl-tRNA synthetase</keyword>
<feature type="domain" description="Aminoacyl-transfer RNA synthetases class-II family profile" evidence="10">
    <location>
        <begin position="242"/>
        <end position="528"/>
    </location>
</feature>
<dbReference type="GO" id="GO:0006434">
    <property type="term" value="P:seryl-tRNA aminoacylation"/>
    <property type="evidence" value="ECO:0007669"/>
    <property type="project" value="InterPro"/>
</dbReference>
<dbReference type="InterPro" id="IPR002317">
    <property type="entry name" value="Ser-tRNA-ligase_type_1"/>
</dbReference>
<dbReference type="InterPro" id="IPR045864">
    <property type="entry name" value="aa-tRNA-synth_II/BPL/LPL"/>
</dbReference>
<dbReference type="PANTHER" id="PTHR11778">
    <property type="entry name" value="SERYL-TRNA SYNTHETASE"/>
    <property type="match status" value="1"/>
</dbReference>
<dbReference type="SUPFAM" id="SSF46589">
    <property type="entry name" value="tRNA-binding arm"/>
    <property type="match status" value="1"/>
</dbReference>
<keyword evidence="4" id="KW-0067">ATP-binding</keyword>
<evidence type="ECO:0000313" key="12">
    <source>
        <dbReference type="Proteomes" id="UP001276659"/>
    </source>
</evidence>
<keyword evidence="8" id="KW-0175">Coiled coil</keyword>
<dbReference type="InterPro" id="IPR015866">
    <property type="entry name" value="Ser-tRNA-synth_1_N"/>
</dbReference>
<organism evidence="11 12">
    <name type="scientific">Lepraria neglecta</name>
    <dbReference type="NCBI Taxonomy" id="209136"/>
    <lineage>
        <taxon>Eukaryota</taxon>
        <taxon>Fungi</taxon>
        <taxon>Dikarya</taxon>
        <taxon>Ascomycota</taxon>
        <taxon>Pezizomycotina</taxon>
        <taxon>Lecanoromycetes</taxon>
        <taxon>OSLEUM clade</taxon>
        <taxon>Lecanoromycetidae</taxon>
        <taxon>Lecanorales</taxon>
        <taxon>Lecanorineae</taxon>
        <taxon>Stereocaulaceae</taxon>
        <taxon>Lepraria</taxon>
    </lineage>
</organism>
<proteinExistence type="predicted"/>
<dbReference type="Proteomes" id="UP001276659">
    <property type="component" value="Unassembled WGS sequence"/>
</dbReference>
<name>A0AAD9Z6D5_9LECA</name>
<dbReference type="PRINTS" id="PR00981">
    <property type="entry name" value="TRNASYNTHSER"/>
</dbReference>
<dbReference type="PROSITE" id="PS50862">
    <property type="entry name" value="AA_TRNA_LIGASE_II"/>
    <property type="match status" value="1"/>
</dbReference>
<dbReference type="GO" id="GO:0005524">
    <property type="term" value="F:ATP binding"/>
    <property type="evidence" value="ECO:0007669"/>
    <property type="project" value="UniProtKB-KW"/>
</dbReference>
<dbReference type="InterPro" id="IPR010978">
    <property type="entry name" value="tRNA-bd_arm"/>
</dbReference>
<dbReference type="EC" id="6.1.1.11" evidence="1"/>
<dbReference type="InterPro" id="IPR042103">
    <property type="entry name" value="SerRS_1_N_sf"/>
</dbReference>
<keyword evidence="12" id="KW-1185">Reference proteome</keyword>
<dbReference type="InterPro" id="IPR002314">
    <property type="entry name" value="aa-tRNA-synt_IIb"/>
</dbReference>
<evidence type="ECO:0000256" key="3">
    <source>
        <dbReference type="ARBA" id="ARBA00022741"/>
    </source>
</evidence>
<evidence type="ECO:0000256" key="7">
    <source>
        <dbReference type="ARBA" id="ARBA00034892"/>
    </source>
</evidence>
<accession>A0AAD9Z6D5</accession>
<evidence type="ECO:0000256" key="8">
    <source>
        <dbReference type="SAM" id="Coils"/>
    </source>
</evidence>
<sequence>MTGLPAMHLFYMTLRQALLLNRQCCRQLSTSRTRAREVLPSKAPKSSPKNKHIRQNPVERQSDTPLRAAKLSEEWLNSQKNARELPPSIALKPSFNIKHIWQNPELYSRNCLERNYNSQSDTPFKIAQLHEQWLQSQKIARGLREKSNAIQTQLSHANTFSGRETGSHDLGEEEIERLSEEARKIKRELEPIGEREKCLLEETQRLAAELPNLTSDEKPRGELKIIGFINEPLNQPPSSSRDHVHIGTELDLLEFKKAATTSGWGWYFLKNEATLLEDALVGYAKQVAKEHGFTFVTPPSMVYSHIASACGFRPRDQSRQVYNIQQVEEDQGHDNPGLSLAGTAEIPFAGMEANQILDAADLPVKVVGSSRCYRAEAGARGQAGRGLYRVHEFTKVEMFAWTAPGAEMDVFNSILSVQKTILQKLGLRCRILEMPSHDLGASAYRKQDIEAYFPSRHGRNDGWGEVTSASICTDYQTRRLNTRVKNLAGSEKKTDFPSTVNGTAVAVPRVLAALLENGWDENGFVRIPEVLWPWMHGVRTIRKKH</sequence>